<evidence type="ECO:0000259" key="1">
    <source>
        <dbReference type="Pfam" id="PF00176"/>
    </source>
</evidence>
<dbReference type="GO" id="GO:0005634">
    <property type="term" value="C:nucleus"/>
    <property type="evidence" value="ECO:0007669"/>
    <property type="project" value="TreeGrafter"/>
</dbReference>
<dbReference type="GO" id="GO:0005524">
    <property type="term" value="F:ATP binding"/>
    <property type="evidence" value="ECO:0007669"/>
    <property type="project" value="InterPro"/>
</dbReference>
<name>A0A3P7M171_DIBLA</name>
<dbReference type="SUPFAM" id="SSF52540">
    <property type="entry name" value="P-loop containing nucleoside triphosphate hydrolases"/>
    <property type="match status" value="1"/>
</dbReference>
<dbReference type="Proteomes" id="UP000281553">
    <property type="component" value="Unassembled WGS sequence"/>
</dbReference>
<feature type="non-terminal residue" evidence="2">
    <location>
        <position position="1"/>
    </location>
</feature>
<gene>
    <name evidence="2" type="ORF">DILT_LOCUS12974</name>
</gene>
<dbReference type="Gene3D" id="3.40.50.10810">
    <property type="entry name" value="Tandem AAA-ATPase domain"/>
    <property type="match status" value="1"/>
</dbReference>
<dbReference type="FunFam" id="3.40.50.10810:FF:000169">
    <property type="entry name" value="Predicted protein"/>
    <property type="match status" value="1"/>
</dbReference>
<reference evidence="2 3" key="1">
    <citation type="submission" date="2018-11" db="EMBL/GenBank/DDBJ databases">
        <authorList>
            <consortium name="Pathogen Informatics"/>
        </authorList>
    </citation>
    <scope>NUCLEOTIDE SEQUENCE [LARGE SCALE GENOMIC DNA]</scope>
</reference>
<dbReference type="GO" id="GO:0015616">
    <property type="term" value="F:DNA translocase activity"/>
    <property type="evidence" value="ECO:0007669"/>
    <property type="project" value="TreeGrafter"/>
</dbReference>
<organism evidence="2 3">
    <name type="scientific">Dibothriocephalus latus</name>
    <name type="common">Fish tapeworm</name>
    <name type="synonym">Diphyllobothrium latum</name>
    <dbReference type="NCBI Taxonomy" id="60516"/>
    <lineage>
        <taxon>Eukaryota</taxon>
        <taxon>Metazoa</taxon>
        <taxon>Spiralia</taxon>
        <taxon>Lophotrochozoa</taxon>
        <taxon>Platyhelminthes</taxon>
        <taxon>Cestoda</taxon>
        <taxon>Eucestoda</taxon>
        <taxon>Diphyllobothriidea</taxon>
        <taxon>Diphyllobothriidae</taxon>
        <taxon>Dibothriocephalus</taxon>
    </lineage>
</organism>
<proteinExistence type="predicted"/>
<dbReference type="InterPro" id="IPR050496">
    <property type="entry name" value="SNF2_RAD54_helicase_repair"/>
</dbReference>
<dbReference type="InterPro" id="IPR027417">
    <property type="entry name" value="P-loop_NTPase"/>
</dbReference>
<dbReference type="InterPro" id="IPR038718">
    <property type="entry name" value="SNF2-like_sf"/>
</dbReference>
<dbReference type="GO" id="GO:0045003">
    <property type="term" value="P:double-strand break repair via synthesis-dependent strand annealing"/>
    <property type="evidence" value="ECO:0007669"/>
    <property type="project" value="TreeGrafter"/>
</dbReference>
<sequence>PKIKRRASDSLAKCSLSYSPKNFISPFRKPLFEIQRVSAHDHEALITSILVRPFKVPIPNYQASGYETKALGVKRSGARVALHDPFEPDALVLYTPPVMNAHEALKTEVDKQLVHVVVDPVLTKVLRPHQREGVKFMYDCVTGVQIPGNYGCIMADEMGLGKTLQCITLIWTLLRQSPEAKPTVDKAVIVTPSSLVKNWYNEINKWLGLKVRPLAIDSGSKDDIDRNLGRHFSSSNLNKN</sequence>
<dbReference type="GO" id="GO:0007131">
    <property type="term" value="P:reciprocal meiotic recombination"/>
    <property type="evidence" value="ECO:0007669"/>
    <property type="project" value="TreeGrafter"/>
</dbReference>
<evidence type="ECO:0000313" key="3">
    <source>
        <dbReference type="Proteomes" id="UP000281553"/>
    </source>
</evidence>
<dbReference type="PANTHER" id="PTHR45629">
    <property type="entry name" value="SNF2/RAD54 FAMILY MEMBER"/>
    <property type="match status" value="1"/>
</dbReference>
<dbReference type="EMBL" id="UYRU01068359">
    <property type="protein sequence ID" value="VDN17607.1"/>
    <property type="molecule type" value="Genomic_DNA"/>
</dbReference>
<dbReference type="AlphaFoldDB" id="A0A3P7M171"/>
<dbReference type="Pfam" id="PF00176">
    <property type="entry name" value="SNF2-rel_dom"/>
    <property type="match status" value="1"/>
</dbReference>
<keyword evidence="3" id="KW-1185">Reference proteome</keyword>
<evidence type="ECO:0000313" key="2">
    <source>
        <dbReference type="EMBL" id="VDN17607.1"/>
    </source>
</evidence>
<accession>A0A3P7M171</accession>
<dbReference type="PANTHER" id="PTHR45629:SF7">
    <property type="entry name" value="DNA EXCISION REPAIR PROTEIN ERCC-6-RELATED"/>
    <property type="match status" value="1"/>
</dbReference>
<protein>
    <recommendedName>
        <fullName evidence="1">SNF2 N-terminal domain-containing protein</fullName>
    </recommendedName>
</protein>
<dbReference type="OrthoDB" id="6257651at2759"/>
<feature type="domain" description="SNF2 N-terminal" evidence="1">
    <location>
        <begin position="129"/>
        <end position="218"/>
    </location>
</feature>
<dbReference type="InterPro" id="IPR000330">
    <property type="entry name" value="SNF2_N"/>
</dbReference>